<accession>A0A1G4KQ10</accession>
<feature type="region of interest" description="Disordered" evidence="1">
    <location>
        <begin position="76"/>
        <end position="107"/>
    </location>
</feature>
<name>A0A1G4KQ10_KOMPC</name>
<reference evidence="2 3" key="2">
    <citation type="journal article" date="2016" name="FEMS Yeast Res.">
        <title>Curation of the genome annotation of Pichia pastoris (Komagataella phaffii) CBS7435 from gene level to protein function.</title>
        <authorList>
            <person name="Valli M."/>
            <person name="Tatto N.E."/>
            <person name="Peymann A."/>
            <person name="Gruber C."/>
            <person name="Landes N."/>
            <person name="Ekker H."/>
            <person name="Thallinger G.G."/>
            <person name="Mattanovich D."/>
            <person name="Gasser B."/>
            <person name="Graf A.B."/>
        </authorList>
    </citation>
    <scope>GENOME REANNOTATION</scope>
    <source>
        <strain evidence="2 3">ATCC 76273 / CBS 7435 / CECT 11047 / NRRL Y-11430 / Wegner 21-1</strain>
    </source>
</reference>
<proteinExistence type="predicted"/>
<feature type="compositionally biased region" description="Basic and acidic residues" evidence="1">
    <location>
        <begin position="128"/>
        <end position="150"/>
    </location>
</feature>
<organism evidence="2 3">
    <name type="scientific">Komagataella phaffii (strain ATCC 76273 / CBS 7435 / CECT 11047 / NRRL Y-11430 / Wegner 21-1)</name>
    <name type="common">Yeast</name>
    <name type="synonym">Pichia pastoris</name>
    <dbReference type="NCBI Taxonomy" id="981350"/>
    <lineage>
        <taxon>Eukaryota</taxon>
        <taxon>Fungi</taxon>
        <taxon>Dikarya</taxon>
        <taxon>Ascomycota</taxon>
        <taxon>Saccharomycotina</taxon>
        <taxon>Pichiomycetes</taxon>
        <taxon>Pichiales</taxon>
        <taxon>Pichiaceae</taxon>
        <taxon>Komagataella</taxon>
    </lineage>
</organism>
<sequence>MSNKGLSSRVLNMKFMKSSDEKAEEFKTARVTDSSEWSLPNASKMKKKLRRVHVESVGYSDAAGFSSRRRVFGETDEKFGEEEVEKSDEETYSKDSVKTKKKKKGLKESEGFLDDLWKKTQAKRKLSRKESQEDFLEDSHQDTSKKLRTE</sequence>
<keyword evidence="3" id="KW-1185">Reference proteome</keyword>
<evidence type="ECO:0000313" key="2">
    <source>
        <dbReference type="EMBL" id="SCV12094.1"/>
    </source>
</evidence>
<dbReference type="AlphaFoldDB" id="A0A1G4KQ10"/>
<feature type="compositionally biased region" description="Acidic residues" evidence="1">
    <location>
        <begin position="79"/>
        <end position="88"/>
    </location>
</feature>
<dbReference type="Pfam" id="PF10175">
    <property type="entry name" value="MPP6"/>
    <property type="match status" value="1"/>
</dbReference>
<dbReference type="EMBL" id="FR839629">
    <property type="protein sequence ID" value="SCV12094.1"/>
    <property type="molecule type" value="Genomic_DNA"/>
</dbReference>
<gene>
    <name evidence="2" type="ordered locus">PP7435_Chr2-1040</name>
</gene>
<feature type="compositionally biased region" description="Basic and acidic residues" evidence="1">
    <location>
        <begin position="89"/>
        <end position="98"/>
    </location>
</feature>
<protein>
    <submittedName>
        <fullName evidence="2">Uncharacterized protein</fullName>
    </submittedName>
</protein>
<dbReference type="Proteomes" id="UP000006853">
    <property type="component" value="Chromosome 2"/>
</dbReference>
<reference evidence="2 3" key="1">
    <citation type="journal article" date="2011" name="J. Biotechnol.">
        <title>High-quality genome sequence of Pichia pastoris CBS7435.</title>
        <authorList>
            <person name="Kuberl A."/>
            <person name="Schneider J."/>
            <person name="Thallinger G.G."/>
            <person name="Anderl I."/>
            <person name="Wibberg D."/>
            <person name="Hajek T."/>
            <person name="Jaenicke S."/>
            <person name="Brinkrolf K."/>
            <person name="Goesmann A."/>
            <person name="Szczepanowski R."/>
            <person name="Puhler A."/>
            <person name="Schwab H."/>
            <person name="Glieder A."/>
            <person name="Pichler H."/>
        </authorList>
    </citation>
    <scope>NUCLEOTIDE SEQUENCE [LARGE SCALE GENOMIC DNA]</scope>
    <source>
        <strain evidence="3">ATCC 76273 / CBS 7435 / CECT 11047 / NRRL Y-11430 / Wegner 21-1</strain>
    </source>
</reference>
<evidence type="ECO:0000256" key="1">
    <source>
        <dbReference type="SAM" id="MobiDB-lite"/>
    </source>
</evidence>
<feature type="region of interest" description="Disordered" evidence="1">
    <location>
        <begin position="123"/>
        <end position="150"/>
    </location>
</feature>
<evidence type="ECO:0000313" key="3">
    <source>
        <dbReference type="Proteomes" id="UP000006853"/>
    </source>
</evidence>